<dbReference type="AlphaFoldDB" id="A0AAV2VYS9"/>
<reference evidence="2 3" key="1">
    <citation type="journal article" date="2013" name="ISME J.">
        <title>Comparative genomics of pathogenic lineages of Vibrio nigripulchritudo identifies virulence-associated traits.</title>
        <authorList>
            <person name="Goudenege D."/>
            <person name="Labreuche Y."/>
            <person name="Krin E."/>
            <person name="Ansquer D."/>
            <person name="Mangenot S."/>
            <person name="Calteau A."/>
            <person name="Medigue C."/>
            <person name="Mazel D."/>
            <person name="Polz M.F."/>
            <person name="Le Roux F."/>
        </authorList>
    </citation>
    <scope>NUCLEOTIDE SEQUENCE [LARGE SCALE GENOMIC DNA]</scope>
    <source>
        <strain evidence="2 3">SOn1</strain>
    </source>
</reference>
<accession>A0AAV2VYS9</accession>
<comment type="caution">
    <text evidence="2">The sequence shown here is derived from an EMBL/GenBank/DDBJ whole genome shotgun (WGS) entry which is preliminary data.</text>
</comment>
<evidence type="ECO:0000256" key="1">
    <source>
        <dbReference type="SAM" id="SignalP"/>
    </source>
</evidence>
<sequence>MFKKLLCASLLVLSTSSFAQGWTESLTVESVFTEGTTDIIVIQTSGGSVYTNSCLANLWIFKSDTDARRGRAYSTAMSALVSGKKIRLWYTDSCESWSYHGATSIKLMK</sequence>
<protein>
    <submittedName>
        <fullName evidence="2">Uncharacterized protein</fullName>
    </submittedName>
</protein>
<proteinExistence type="predicted"/>
<feature type="chain" id="PRO_5043640590" evidence="1">
    <location>
        <begin position="20"/>
        <end position="109"/>
    </location>
</feature>
<dbReference type="EMBL" id="CAOF01000187">
    <property type="protein sequence ID" value="CCO49796.1"/>
    <property type="molecule type" value="Genomic_DNA"/>
</dbReference>
<dbReference type="InterPro" id="IPR046034">
    <property type="entry name" value="DUF5992"/>
</dbReference>
<dbReference type="RefSeq" id="WP_022613818.1">
    <property type="nucleotide sequence ID" value="NZ_LK391965.1"/>
</dbReference>
<keyword evidence="1" id="KW-0732">Signal</keyword>
<gene>
    <name evidence="2" type="ORF">VIBNISOn1_900020</name>
</gene>
<evidence type="ECO:0000313" key="2">
    <source>
        <dbReference type="EMBL" id="CCO49796.1"/>
    </source>
</evidence>
<organism evidence="2 3">
    <name type="scientific">Vibrio nigripulchritudo SOn1</name>
    <dbReference type="NCBI Taxonomy" id="1238450"/>
    <lineage>
        <taxon>Bacteria</taxon>
        <taxon>Pseudomonadati</taxon>
        <taxon>Pseudomonadota</taxon>
        <taxon>Gammaproteobacteria</taxon>
        <taxon>Vibrionales</taxon>
        <taxon>Vibrionaceae</taxon>
        <taxon>Vibrio</taxon>
    </lineage>
</organism>
<name>A0AAV2VYS9_9VIBR</name>
<dbReference type="Pfam" id="PF19454">
    <property type="entry name" value="DUF5992"/>
    <property type="match status" value="1"/>
</dbReference>
<feature type="signal peptide" evidence="1">
    <location>
        <begin position="1"/>
        <end position="19"/>
    </location>
</feature>
<evidence type="ECO:0000313" key="3">
    <source>
        <dbReference type="Proteomes" id="UP000018211"/>
    </source>
</evidence>
<dbReference type="Proteomes" id="UP000018211">
    <property type="component" value="Unassembled WGS sequence"/>
</dbReference>